<evidence type="ECO:0000313" key="10">
    <source>
        <dbReference type="EnsemblMetazoa" id="AFUN019220-PA"/>
    </source>
</evidence>
<keyword evidence="2 8" id="KW-0812">Transmembrane</keyword>
<feature type="domain" description="ABC transporter" evidence="9">
    <location>
        <begin position="1361"/>
        <end position="1590"/>
    </location>
</feature>
<feature type="transmembrane region" description="Helical" evidence="8">
    <location>
        <begin position="268"/>
        <end position="295"/>
    </location>
</feature>
<feature type="transmembrane region" description="Helical" evidence="8">
    <location>
        <begin position="1065"/>
        <end position="1083"/>
    </location>
</feature>
<dbReference type="SUPFAM" id="SSF52540">
    <property type="entry name" value="P-loop containing nucleoside triphosphate hydrolases"/>
    <property type="match status" value="2"/>
</dbReference>
<dbReference type="InterPro" id="IPR017871">
    <property type="entry name" value="ABC_transporter-like_CS"/>
</dbReference>
<evidence type="ECO:0000256" key="5">
    <source>
        <dbReference type="ARBA" id="ARBA00022989"/>
    </source>
</evidence>
<dbReference type="InterPro" id="IPR013525">
    <property type="entry name" value="ABC2_TM"/>
</dbReference>
<feature type="transmembrane region" description="Helical" evidence="8">
    <location>
        <begin position="401"/>
        <end position="422"/>
    </location>
</feature>
<keyword evidence="3" id="KW-0547">Nucleotide-binding</keyword>
<evidence type="ECO:0000259" key="9">
    <source>
        <dbReference type="PROSITE" id="PS50893"/>
    </source>
</evidence>
<feature type="transmembrane region" description="Helical" evidence="8">
    <location>
        <begin position="301"/>
        <end position="323"/>
    </location>
</feature>
<protein>
    <recommendedName>
        <fullName evidence="9">ABC transporter domain-containing protein</fullName>
    </recommendedName>
</protein>
<evidence type="ECO:0000256" key="2">
    <source>
        <dbReference type="ARBA" id="ARBA00022692"/>
    </source>
</evidence>
<dbReference type="PANTHER" id="PTHR19229:SF250">
    <property type="entry name" value="ABC TRANSPORTER DOMAIN-CONTAINING PROTEIN-RELATED"/>
    <property type="match status" value="1"/>
</dbReference>
<dbReference type="PROSITE" id="PS50893">
    <property type="entry name" value="ABC_TRANSPORTER_2"/>
    <property type="match status" value="2"/>
</dbReference>
<evidence type="ECO:0000256" key="6">
    <source>
        <dbReference type="ARBA" id="ARBA00023136"/>
    </source>
</evidence>
<keyword evidence="5 8" id="KW-1133">Transmembrane helix</keyword>
<evidence type="ECO:0000256" key="3">
    <source>
        <dbReference type="ARBA" id="ARBA00022741"/>
    </source>
</evidence>
<dbReference type="FunFam" id="3.40.50.300:FF:002470">
    <property type="entry name" value="ABC transporter, putative"/>
    <property type="match status" value="1"/>
</dbReference>
<feature type="transmembrane region" description="Helical" evidence="8">
    <location>
        <begin position="1143"/>
        <end position="1164"/>
    </location>
</feature>
<feature type="transmembrane region" description="Helical" evidence="8">
    <location>
        <begin position="1257"/>
        <end position="1276"/>
    </location>
</feature>
<feature type="region of interest" description="Disordered" evidence="7">
    <location>
        <begin position="835"/>
        <end position="862"/>
    </location>
</feature>
<dbReference type="GO" id="GO:0016887">
    <property type="term" value="F:ATP hydrolysis activity"/>
    <property type="evidence" value="ECO:0007669"/>
    <property type="project" value="InterPro"/>
</dbReference>
<dbReference type="InterPro" id="IPR003593">
    <property type="entry name" value="AAA+_ATPase"/>
</dbReference>
<feature type="domain" description="ABC transporter" evidence="9">
    <location>
        <begin position="519"/>
        <end position="750"/>
    </location>
</feature>
<dbReference type="GO" id="GO:0005524">
    <property type="term" value="F:ATP binding"/>
    <property type="evidence" value="ECO:0007669"/>
    <property type="project" value="UniProtKB-KW"/>
</dbReference>
<dbReference type="GO" id="GO:0140359">
    <property type="term" value="F:ABC-type transporter activity"/>
    <property type="evidence" value="ECO:0007669"/>
    <property type="project" value="InterPro"/>
</dbReference>
<dbReference type="VEuPathDB" id="VectorBase:AFUN019220"/>
<dbReference type="InterPro" id="IPR027417">
    <property type="entry name" value="P-loop_NTPase"/>
</dbReference>
<feature type="transmembrane region" description="Helical" evidence="8">
    <location>
        <begin position="889"/>
        <end position="908"/>
    </location>
</feature>
<evidence type="ECO:0000256" key="7">
    <source>
        <dbReference type="SAM" id="MobiDB-lite"/>
    </source>
</evidence>
<comment type="subcellular location">
    <subcellularLocation>
        <location evidence="1">Membrane</location>
        <topology evidence="1">Multi-pass membrane protein</topology>
    </subcellularLocation>
</comment>
<reference evidence="10" key="1">
    <citation type="submission" date="2020-05" db="UniProtKB">
        <authorList>
            <consortium name="EnsemblMetazoa"/>
        </authorList>
    </citation>
    <scope>IDENTIFICATION</scope>
    <source>
        <strain evidence="10">FUMOZ</strain>
    </source>
</reference>
<feature type="transmembrane region" description="Helical" evidence="8">
    <location>
        <begin position="1103"/>
        <end position="1131"/>
    </location>
</feature>
<feature type="transmembrane region" description="Helical" evidence="8">
    <location>
        <begin position="1170"/>
        <end position="1191"/>
    </location>
</feature>
<dbReference type="GO" id="GO:0005319">
    <property type="term" value="F:lipid transporter activity"/>
    <property type="evidence" value="ECO:0007669"/>
    <property type="project" value="TreeGrafter"/>
</dbReference>
<feature type="transmembrane region" description="Helical" evidence="8">
    <location>
        <begin position="330"/>
        <end position="348"/>
    </location>
</feature>
<dbReference type="SMART" id="SM00382">
    <property type="entry name" value="AAA"/>
    <property type="match status" value="2"/>
</dbReference>
<dbReference type="CDD" id="cd03263">
    <property type="entry name" value="ABC_subfamily_A"/>
    <property type="match status" value="2"/>
</dbReference>
<dbReference type="PANTHER" id="PTHR19229">
    <property type="entry name" value="ATP-BINDING CASSETTE TRANSPORTER SUBFAMILY A ABCA"/>
    <property type="match status" value="1"/>
</dbReference>
<dbReference type="PROSITE" id="PS00211">
    <property type="entry name" value="ABC_TRANSPORTER_1"/>
    <property type="match status" value="1"/>
</dbReference>
<dbReference type="VEuPathDB" id="VectorBase:AFUN2_003675"/>
<evidence type="ECO:0000256" key="4">
    <source>
        <dbReference type="ARBA" id="ARBA00022840"/>
    </source>
</evidence>
<accession>A0A4Y0BE64</accession>
<organism evidence="10">
    <name type="scientific">Anopheles funestus</name>
    <name type="common">African malaria mosquito</name>
    <dbReference type="NCBI Taxonomy" id="62324"/>
    <lineage>
        <taxon>Eukaryota</taxon>
        <taxon>Metazoa</taxon>
        <taxon>Ecdysozoa</taxon>
        <taxon>Arthropoda</taxon>
        <taxon>Hexapoda</taxon>
        <taxon>Insecta</taxon>
        <taxon>Pterygota</taxon>
        <taxon>Neoptera</taxon>
        <taxon>Endopterygota</taxon>
        <taxon>Diptera</taxon>
        <taxon>Nematocera</taxon>
        <taxon>Culicoidea</taxon>
        <taxon>Culicidae</taxon>
        <taxon>Anophelinae</taxon>
        <taxon>Anopheles</taxon>
    </lineage>
</organism>
<sequence>MHRLLILFLSMGLTEKRRHIVRLVVHSLLAILLTIFVIHVPQNKTASSSGESYENDLIIQDNLADYFPGELVNKLFYTPQTELTENLMETVRQQLFIVDERVVPFASDAEMEFALLDNPYICFGVSFLNISDGGVLSFVIRTKNNNFRTDVVYSQDVFSSYQKRDNEYVESGFLALQNAVDQSYVSMLAKQNNNIAEPKLHVAYGHILVDDKKGPQEPVPTIHLMTVLAVVFVIIDIFALLLPMVEERANGMREHLKIASLQSYWKEVALFILNFIQFCVVFLICLAIAVGSGFWDATAALVVYLIILSALFVTNLITFTFFLSTTVESPTVATAAAPIIFFGPYFLSILSTKLVLPFGVFPVTGLCYAGLTLDVFKSSGHLFQAHNLFTVGYPGLQNISLFRIFVGQLFGSALWLFLWFYVSNVFPGRYGTPKSKCFFWSKSYRTRFSDSVKNRSKNTNKITAESQHDLQQNSSASNELDNNFETISMEYIDQTDDPIAIELDQPSKETSGENSKPVVRISKLNKVFKGRTGGAKLVVKDFSLSIYSQSLTVLLGHNGAGKTTTMNIITGILPRTSGTIVVDGEHDANRYGQRIGFCPQHNVFFSFLNCRQHLEFFGCLRGLSKAEARNEAKIVLEKVNLLDKSESLVHTLSGGMKRRLSLANAIIGHTKLLILDEPTSGLDPESRRDIWDVLLKLRQEHTILLTTHFMEEADVLADWVAIMEEGSLVAFGSPLYLKREYGKGYTLKLFKGTNFDERRTWSLIQHHVPKAFVRDSVQEIFAVTLPYDDVAQYAAMLKELEVAKKNLGIETIGMANATLEEVFLNSSTRKKDIQHHPESVDCVDSPPDPLTNEVTSRETGSKTTPLHAKNVCFAIWRKKWIHMKCNKHIYGFLHALPLLVTVLCFLFTTGTIDAAKTLPAVTLNADVIDQALGVLVINRATDSGGNEVFRNLETIESDFKRSTVNGVRMVVEENVSLLDSLRKRIAEDYTGYRDRVVVGIECNITGDAVEVTVLYNNNLVHSTGIAESVFATILLRYYVGVPDAIVHTDNIPSTRKQLIDIKTPFFFTELIAIAFMFYMLIYLTVPLHEHLTGFRQLQNINRYVYWTSTYLFDLFVHTLLCVLVIVLVGLLDHNEAFSELSRVHIFFILWLYGVLALVVIYIISQCVESANTAITIMSYLMIVGVACVLMLSNGYDDIKNNAPWIAILHIVPEFALKHSMRVVYENQKLIIYEHMSKQQNREHSTTFANKRIYPTTFYIIAPFVFVVLVVILNELVENMYTRERVKIRGELASENIRKVVRQVSRSISREDERSKINRHPEEGDGRDETDSPVTNCDDVDQQTKLVNHLIESKEDSKQYAIIVKALKKTYSQHEAVKCVSFAVKKGECFGLLGMNGAGKTTVFQMLSRNLPASEGKIYLQHCEVREADALEYRHQYGYCPQFDVLLDFMTVYEVIDYFAQLKGVEARDTHITSWLVKLDILQYKDHTLDECSGGTKRKVTTILALLGGPSVVLLDEPTTGVDPKSRHFLWKTIKAIQRKNQTILLTSHSMDECEELCNRLSIMVDGQLRCVGTIPELKKRHGQGYNLWIKLNITLIDRENVAGDFAQLIREVTECCKAKLQEEHKGLLKFVVSPSLELSELFHQVVELKEKRTEQILTYSIYETSLEDIFLNFRPKKQQHG</sequence>
<dbReference type="STRING" id="62324.A0A4Y0BE64"/>
<dbReference type="Pfam" id="PF00005">
    <property type="entry name" value="ABC_tran"/>
    <property type="match status" value="2"/>
</dbReference>
<feature type="region of interest" description="Disordered" evidence="7">
    <location>
        <begin position="1309"/>
        <end position="1337"/>
    </location>
</feature>
<name>A0A4Y0BE64_ANOFN</name>
<evidence type="ECO:0000256" key="1">
    <source>
        <dbReference type="ARBA" id="ARBA00004141"/>
    </source>
</evidence>
<keyword evidence="6 8" id="KW-0472">Membrane</keyword>
<feature type="transmembrane region" description="Helical" evidence="8">
    <location>
        <begin position="354"/>
        <end position="376"/>
    </location>
</feature>
<dbReference type="FunFam" id="3.40.50.300:FF:000436">
    <property type="entry name" value="ATP binding cassette subfamily A member 9"/>
    <property type="match status" value="1"/>
</dbReference>
<dbReference type="EnsemblMetazoa" id="AFUN019220-RA">
    <property type="protein sequence ID" value="AFUN019220-PA"/>
    <property type="gene ID" value="AFUN019220"/>
</dbReference>
<keyword evidence="4" id="KW-0067">ATP-binding</keyword>
<dbReference type="Pfam" id="PF12698">
    <property type="entry name" value="ABC2_membrane_3"/>
    <property type="match status" value="1"/>
</dbReference>
<feature type="transmembrane region" description="Helical" evidence="8">
    <location>
        <begin position="222"/>
        <end position="245"/>
    </location>
</feature>
<dbReference type="GO" id="GO:0016020">
    <property type="term" value="C:membrane"/>
    <property type="evidence" value="ECO:0007669"/>
    <property type="project" value="UniProtKB-SubCell"/>
</dbReference>
<feature type="transmembrane region" description="Helical" evidence="8">
    <location>
        <begin position="20"/>
        <end position="40"/>
    </location>
</feature>
<evidence type="ECO:0000256" key="8">
    <source>
        <dbReference type="SAM" id="Phobius"/>
    </source>
</evidence>
<feature type="compositionally biased region" description="Basic and acidic residues" evidence="7">
    <location>
        <begin position="1309"/>
        <end position="1329"/>
    </location>
</feature>
<dbReference type="Gene3D" id="3.40.50.300">
    <property type="entry name" value="P-loop containing nucleotide triphosphate hydrolases"/>
    <property type="match status" value="2"/>
</dbReference>
<dbReference type="InterPro" id="IPR026082">
    <property type="entry name" value="ABCA"/>
</dbReference>
<dbReference type="InterPro" id="IPR003439">
    <property type="entry name" value="ABC_transporter-like_ATP-bd"/>
</dbReference>
<proteinExistence type="predicted"/>